<name>A0A928GGN9_XYLRU</name>
<organism evidence="1 2">
    <name type="scientific">Xylanibacter ruminicola</name>
    <name type="common">Prevotella ruminicola</name>
    <dbReference type="NCBI Taxonomy" id="839"/>
    <lineage>
        <taxon>Bacteria</taxon>
        <taxon>Pseudomonadati</taxon>
        <taxon>Bacteroidota</taxon>
        <taxon>Bacteroidia</taxon>
        <taxon>Bacteroidales</taxon>
        <taxon>Prevotellaceae</taxon>
        <taxon>Xylanibacter</taxon>
    </lineage>
</organism>
<dbReference type="AlphaFoldDB" id="A0A928GGN9"/>
<reference evidence="1" key="1">
    <citation type="submission" date="2019-04" db="EMBL/GenBank/DDBJ databases">
        <title>Evolution of Biomass-Degrading Anaerobic Consortia Revealed by Metagenomics.</title>
        <authorList>
            <person name="Peng X."/>
        </authorList>
    </citation>
    <scope>NUCLEOTIDE SEQUENCE</scope>
    <source>
        <strain evidence="1">SIG141</strain>
    </source>
</reference>
<comment type="caution">
    <text evidence="1">The sequence shown here is derived from an EMBL/GenBank/DDBJ whole genome shotgun (WGS) entry which is preliminary data.</text>
</comment>
<protein>
    <submittedName>
        <fullName evidence="1">Uncharacterized protein</fullName>
    </submittedName>
</protein>
<evidence type="ECO:0000313" key="2">
    <source>
        <dbReference type="Proteomes" id="UP000763088"/>
    </source>
</evidence>
<gene>
    <name evidence="1" type="ORF">E7102_02155</name>
</gene>
<dbReference type="EMBL" id="SUYD01000002">
    <property type="protein sequence ID" value="MBE6265266.1"/>
    <property type="molecule type" value="Genomic_DNA"/>
</dbReference>
<dbReference type="Proteomes" id="UP000763088">
    <property type="component" value="Unassembled WGS sequence"/>
</dbReference>
<accession>A0A928GGN9</accession>
<proteinExistence type="predicted"/>
<sequence>MDDKEKQAQTTINVWGLANIGCTIENPTFQTLVATPDERKADEAEVVEDVELVDLKFFDAKKFGTIERQQKFRQVLLNVIPKMDVDSGRDWVAVYIAYHYYVKRLFIMKGYADFFADIERLLPERLAKVKQKEPKGDKRYKSYTEALASECSYWFILDECLPEMAEWRSSKFNYRVDDNRRSRIQNLVKEIYQGLKDAEA</sequence>
<evidence type="ECO:0000313" key="1">
    <source>
        <dbReference type="EMBL" id="MBE6265266.1"/>
    </source>
</evidence>